<name>A0AAD6TQ17_9AGAR</name>
<accession>A0AAD6TQ17</accession>
<feature type="compositionally biased region" description="Basic and acidic residues" evidence="1">
    <location>
        <begin position="362"/>
        <end position="377"/>
    </location>
</feature>
<proteinExistence type="predicted"/>
<dbReference type="InterPro" id="IPR011009">
    <property type="entry name" value="Kinase-like_dom_sf"/>
</dbReference>
<feature type="region of interest" description="Disordered" evidence="1">
    <location>
        <begin position="362"/>
        <end position="403"/>
    </location>
</feature>
<dbReference type="EMBL" id="JARJCN010000180">
    <property type="protein sequence ID" value="KAJ7065137.1"/>
    <property type="molecule type" value="Genomic_DNA"/>
</dbReference>
<evidence type="ECO:0000256" key="1">
    <source>
        <dbReference type="SAM" id="MobiDB-lite"/>
    </source>
</evidence>
<evidence type="ECO:0000313" key="3">
    <source>
        <dbReference type="Proteomes" id="UP001222325"/>
    </source>
</evidence>
<organism evidence="2 3">
    <name type="scientific">Mycena belliarum</name>
    <dbReference type="NCBI Taxonomy" id="1033014"/>
    <lineage>
        <taxon>Eukaryota</taxon>
        <taxon>Fungi</taxon>
        <taxon>Dikarya</taxon>
        <taxon>Basidiomycota</taxon>
        <taxon>Agaricomycotina</taxon>
        <taxon>Agaricomycetes</taxon>
        <taxon>Agaricomycetidae</taxon>
        <taxon>Agaricales</taxon>
        <taxon>Marasmiineae</taxon>
        <taxon>Mycenaceae</taxon>
        <taxon>Mycena</taxon>
    </lineage>
</organism>
<dbReference type="AlphaFoldDB" id="A0AAD6TQ17"/>
<dbReference type="SUPFAM" id="SSF56112">
    <property type="entry name" value="Protein kinase-like (PK-like)"/>
    <property type="match status" value="1"/>
</dbReference>
<gene>
    <name evidence="2" type="ORF">B0H15DRAFT_872698</name>
</gene>
<evidence type="ECO:0000313" key="2">
    <source>
        <dbReference type="EMBL" id="KAJ7065137.1"/>
    </source>
</evidence>
<keyword evidence="3" id="KW-1185">Reference proteome</keyword>
<comment type="caution">
    <text evidence="2">The sequence shown here is derived from an EMBL/GenBank/DDBJ whole genome shotgun (WGS) entry which is preliminary data.</text>
</comment>
<sequence length="647" mass="72351">MESQAIDDLYREIFLLFDYNPPPVSQDPSLNFRPDLEHELTTFYDKHLDEKLCLKSVRTMPSGSNGGGRCHILSDDNFGVLPAGSRAPCWAAVVAWRRGLECKPPLRFMGLEEEFALRVPNGAPGQDPQINPALWTSLDDATRKLVLDAMAQFPGLAVWQVFMPSEEADELIDDMGTVAERECFHPYLCGTVGFESNPSRVMPPPDSGSTPWTLPALVKASQSPISDPYPEMYSSRGSLRLRAINKANTLASPAGCKKTLPVRTPVEGSITIPNRHAVSPSTLTDRYMQHAWTRAAALDSTFIIFYNGNSERIGFRHRATQTLYLSEYFVPRSCGDPGYGKIHTGLYISIQLDLVDRMEQHKKMETETRPAPRDQPDSFRAAGEPPKKRQKLDRPAGKSPPELGIVEIGARNIALLVFQYGIYNSQRPAAFMRCAPSLTMENPGPNRRCRARKHYHRHEYILITLTSEIERGATGIVHGGALTISDIDGRDFTARIVVKFAFSAKQKEKMRHEFSIYRHLSAAHVKGVVDVFGLFDDVEQGPLAMVMSYAGVSIRSRPSRNLDVTVTDEERCRASQYPSSAPEFGLVLLFSRYSMAFTLRMYDTTTFAPKICSLTRLDERQSLILTSPSYTLVGRQENANGNTWLAF</sequence>
<dbReference type="Proteomes" id="UP001222325">
    <property type="component" value="Unassembled WGS sequence"/>
</dbReference>
<protein>
    <submittedName>
        <fullName evidence="2">Uncharacterized protein</fullName>
    </submittedName>
</protein>
<reference evidence="2" key="1">
    <citation type="submission" date="2023-03" db="EMBL/GenBank/DDBJ databases">
        <title>Massive genome expansion in bonnet fungi (Mycena s.s.) driven by repeated elements and novel gene families across ecological guilds.</title>
        <authorList>
            <consortium name="Lawrence Berkeley National Laboratory"/>
            <person name="Harder C.B."/>
            <person name="Miyauchi S."/>
            <person name="Viragh M."/>
            <person name="Kuo A."/>
            <person name="Thoen E."/>
            <person name="Andreopoulos B."/>
            <person name="Lu D."/>
            <person name="Skrede I."/>
            <person name="Drula E."/>
            <person name="Henrissat B."/>
            <person name="Morin E."/>
            <person name="Kohler A."/>
            <person name="Barry K."/>
            <person name="LaButti K."/>
            <person name="Morin E."/>
            <person name="Salamov A."/>
            <person name="Lipzen A."/>
            <person name="Mereny Z."/>
            <person name="Hegedus B."/>
            <person name="Baldrian P."/>
            <person name="Stursova M."/>
            <person name="Weitz H."/>
            <person name="Taylor A."/>
            <person name="Grigoriev I.V."/>
            <person name="Nagy L.G."/>
            <person name="Martin F."/>
            <person name="Kauserud H."/>
        </authorList>
    </citation>
    <scope>NUCLEOTIDE SEQUENCE</scope>
    <source>
        <strain evidence="2">CBHHK173m</strain>
    </source>
</reference>